<evidence type="ECO:0000313" key="1">
    <source>
        <dbReference type="EnsemblPlants" id="AVESA.00010b.r2.UnG1400900.2.CDS"/>
    </source>
</evidence>
<proteinExistence type="predicted"/>
<keyword evidence="2" id="KW-1185">Reference proteome</keyword>
<organism evidence="1 2">
    <name type="scientific">Avena sativa</name>
    <name type="common">Oat</name>
    <dbReference type="NCBI Taxonomy" id="4498"/>
    <lineage>
        <taxon>Eukaryota</taxon>
        <taxon>Viridiplantae</taxon>
        <taxon>Streptophyta</taxon>
        <taxon>Embryophyta</taxon>
        <taxon>Tracheophyta</taxon>
        <taxon>Spermatophyta</taxon>
        <taxon>Magnoliopsida</taxon>
        <taxon>Liliopsida</taxon>
        <taxon>Poales</taxon>
        <taxon>Poaceae</taxon>
        <taxon>BOP clade</taxon>
        <taxon>Pooideae</taxon>
        <taxon>Poodae</taxon>
        <taxon>Poeae</taxon>
        <taxon>Poeae Chloroplast Group 1 (Aveneae type)</taxon>
        <taxon>Aveninae</taxon>
        <taxon>Avena</taxon>
    </lineage>
</organism>
<dbReference type="Proteomes" id="UP001732700">
    <property type="component" value="Unassembled WGS sequence"/>
</dbReference>
<sequence>MESFFVSSSTGAMTSVLGKLTTMLSDEYKLLKDVRDDIKFLKTELEAMQAFLLTMAHVEEPDHQGKLRADAVRELSYEIEDKLDKFMVRVDHEPSSTSDGFRKLFSKSMNKITNIQTRHKIAKDVRNIKSQIKEVSERYARYKIDESSSKPRKVDPRLLAIYKDASQLVGMDGPRDELVKWLRTDEDESAHQPKVASIVGYGGLGKTTLAKQVYDKLGANFECRAFVSISRNPDMTKILSTVLSQIQNKTEARAGSEDLQHIIDKIREFLKDRRYFIVIDDIWDLQAWQTLECALLKNYCGSVIMTTTRIHGIAKSCCCSHGDLLYKMKPLNVADSKKLFFKRIFGSEEKCPSTLKQASEDILRKCDGLPLAINAISGLLALHRESKEEWERVRCSVAFSQGKSSGTDAMKYILSLSYFDLPLHLRSCLLYLTMFPEDYEIEMQRLVHRWISEGFIRGEHGEDLVELGETYFHELVNRSLIQPVGIEYDGKASYCRVHDTILDFLISKATEENFCAFFGSHSKQDRRIHRVSLMGNEEQGSVEKLDLSHARTLGAFRYDGHKYFPTLLDSSPLRVLDVVGKWQMNVCQQLALQEGNR</sequence>
<evidence type="ECO:0000313" key="2">
    <source>
        <dbReference type="Proteomes" id="UP001732700"/>
    </source>
</evidence>
<accession>A0ACD6AGA5</accession>
<protein>
    <submittedName>
        <fullName evidence="1">Uncharacterized protein</fullName>
    </submittedName>
</protein>
<name>A0ACD6AGA5_AVESA</name>
<dbReference type="EnsemblPlants" id="AVESA.00010b.r2.UnG1400900.2">
    <property type="protein sequence ID" value="AVESA.00010b.r2.UnG1400900.2.CDS"/>
    <property type="gene ID" value="AVESA.00010b.r2.UnG1400900"/>
</dbReference>
<reference evidence="1" key="1">
    <citation type="submission" date="2025-09" db="UniProtKB">
        <authorList>
            <consortium name="EnsemblPlants"/>
        </authorList>
    </citation>
    <scope>IDENTIFICATION</scope>
</reference>